<evidence type="ECO:0000313" key="2">
    <source>
        <dbReference type="EMBL" id="ERL94184.1"/>
    </source>
</evidence>
<proteinExistence type="predicted"/>
<organism evidence="2 3">
    <name type="scientific">Dendroctonus ponderosae</name>
    <name type="common">Mountain pine beetle</name>
    <dbReference type="NCBI Taxonomy" id="77166"/>
    <lineage>
        <taxon>Eukaryota</taxon>
        <taxon>Metazoa</taxon>
        <taxon>Ecdysozoa</taxon>
        <taxon>Arthropoda</taxon>
        <taxon>Hexapoda</taxon>
        <taxon>Insecta</taxon>
        <taxon>Pterygota</taxon>
        <taxon>Neoptera</taxon>
        <taxon>Endopterygota</taxon>
        <taxon>Coleoptera</taxon>
        <taxon>Polyphaga</taxon>
        <taxon>Cucujiformia</taxon>
        <taxon>Curculionidae</taxon>
        <taxon>Scolytinae</taxon>
        <taxon>Dendroctonus</taxon>
    </lineage>
</organism>
<sequence>MSMLFYSIDNTKIYCLSKGKVKATKNRQKVERNLKSTHQARAEASAAVRIEDRPGKGMSNG</sequence>
<evidence type="ECO:0000256" key="1">
    <source>
        <dbReference type="SAM" id="MobiDB-lite"/>
    </source>
</evidence>
<gene>
    <name evidence="2" type="ORF">D910_11466</name>
</gene>
<evidence type="ECO:0000313" key="3">
    <source>
        <dbReference type="Proteomes" id="UP000030742"/>
    </source>
</evidence>
<feature type="region of interest" description="Disordered" evidence="1">
    <location>
        <begin position="26"/>
        <end position="61"/>
    </location>
</feature>
<dbReference type="AlphaFoldDB" id="U4UJC1"/>
<protein>
    <submittedName>
        <fullName evidence="2">Uncharacterized protein</fullName>
    </submittedName>
</protein>
<accession>U4UJC1</accession>
<reference evidence="2 3" key="1">
    <citation type="journal article" date="2013" name="Genome Biol.">
        <title>Draft genome of the mountain pine beetle, Dendroctonus ponderosae Hopkins, a major forest pest.</title>
        <authorList>
            <person name="Keeling C.I."/>
            <person name="Yuen M.M."/>
            <person name="Liao N.Y."/>
            <person name="Docking T.R."/>
            <person name="Chan S.K."/>
            <person name="Taylor G.A."/>
            <person name="Palmquist D.L."/>
            <person name="Jackman S.D."/>
            <person name="Nguyen A."/>
            <person name="Li M."/>
            <person name="Henderson H."/>
            <person name="Janes J.K."/>
            <person name="Zhao Y."/>
            <person name="Pandoh P."/>
            <person name="Moore R."/>
            <person name="Sperling F.A."/>
            <person name="Huber D.P."/>
            <person name="Birol I."/>
            <person name="Jones S.J."/>
            <person name="Bohlmann J."/>
        </authorList>
    </citation>
    <scope>NUCLEOTIDE SEQUENCE</scope>
</reference>
<dbReference type="Proteomes" id="UP000030742">
    <property type="component" value="Unassembled WGS sequence"/>
</dbReference>
<name>U4UJC1_DENPD</name>
<dbReference type="EMBL" id="KB632382">
    <property type="protein sequence ID" value="ERL94184.1"/>
    <property type="molecule type" value="Genomic_DNA"/>
</dbReference>